<sequence length="239" mass="26868">MNDSTPDPIVIEVTVAASPAEVWPALRDPALIRRWHGWHVEGLDEEIALIYGSDFTEDPDHYTLRLGVEHFSLHPAGDSTIVRLTRAPRGAQPDWDAYYDDITEGWHTFLRQLRFGIERHGLSDRRTLFLAGATRGNAVELLGLGEAASQPVGSGYKAQPATGDAWSGEVWDRTDEQVFLTVAEHGDSLLVLARQPVTEFRPSGGWMILFNAYDFTDTDFADLERRWMEWWSTITVAAD</sequence>
<proteinExistence type="predicted"/>
<gene>
    <name evidence="1" type="ORF">HNR73_006795</name>
</gene>
<dbReference type="Proteomes" id="UP000548476">
    <property type="component" value="Unassembled WGS sequence"/>
</dbReference>
<dbReference type="RefSeq" id="WP_184791827.1">
    <property type="nucleotide sequence ID" value="NZ_BONT01000118.1"/>
</dbReference>
<dbReference type="InterPro" id="IPR023393">
    <property type="entry name" value="START-like_dom_sf"/>
</dbReference>
<keyword evidence="2" id="KW-1185">Reference proteome</keyword>
<dbReference type="AlphaFoldDB" id="A0A841FS82"/>
<dbReference type="EMBL" id="JACHGT010000019">
    <property type="protein sequence ID" value="MBB6038906.1"/>
    <property type="molecule type" value="Genomic_DNA"/>
</dbReference>
<evidence type="ECO:0000313" key="2">
    <source>
        <dbReference type="Proteomes" id="UP000548476"/>
    </source>
</evidence>
<evidence type="ECO:0008006" key="3">
    <source>
        <dbReference type="Google" id="ProtNLM"/>
    </source>
</evidence>
<reference evidence="1 2" key="1">
    <citation type="submission" date="2020-08" db="EMBL/GenBank/DDBJ databases">
        <title>Genomic Encyclopedia of Type Strains, Phase IV (KMG-IV): sequencing the most valuable type-strain genomes for metagenomic binning, comparative biology and taxonomic classification.</title>
        <authorList>
            <person name="Goeker M."/>
        </authorList>
    </citation>
    <scope>NUCLEOTIDE SEQUENCE [LARGE SCALE GENOMIC DNA]</scope>
    <source>
        <strain evidence="1 2">YIM 65646</strain>
    </source>
</reference>
<name>A0A841FS82_9ACTN</name>
<dbReference type="SUPFAM" id="SSF55961">
    <property type="entry name" value="Bet v1-like"/>
    <property type="match status" value="1"/>
</dbReference>
<organism evidence="1 2">
    <name type="scientific">Phytomonospora endophytica</name>
    <dbReference type="NCBI Taxonomy" id="714109"/>
    <lineage>
        <taxon>Bacteria</taxon>
        <taxon>Bacillati</taxon>
        <taxon>Actinomycetota</taxon>
        <taxon>Actinomycetes</taxon>
        <taxon>Micromonosporales</taxon>
        <taxon>Micromonosporaceae</taxon>
        <taxon>Phytomonospora</taxon>
    </lineage>
</organism>
<comment type="caution">
    <text evidence="1">The sequence shown here is derived from an EMBL/GenBank/DDBJ whole genome shotgun (WGS) entry which is preliminary data.</text>
</comment>
<protein>
    <recommendedName>
        <fullName evidence="3">SRPBCC domain-containing protein</fullName>
    </recommendedName>
</protein>
<accession>A0A841FS82</accession>
<dbReference type="Gene3D" id="3.30.530.20">
    <property type="match status" value="1"/>
</dbReference>
<evidence type="ECO:0000313" key="1">
    <source>
        <dbReference type="EMBL" id="MBB6038906.1"/>
    </source>
</evidence>